<keyword evidence="8" id="KW-1185">Reference proteome</keyword>
<keyword evidence="2 5" id="KW-0479">Metal-binding</keyword>
<gene>
    <name evidence="7" type="ORF">WPS_02160</name>
</gene>
<dbReference type="Pfam" id="PF08240">
    <property type="entry name" value="ADH_N"/>
    <property type="match status" value="1"/>
</dbReference>
<dbReference type="Pfam" id="PF00107">
    <property type="entry name" value="ADH_zinc_N"/>
    <property type="match status" value="1"/>
</dbReference>
<evidence type="ECO:0000313" key="7">
    <source>
        <dbReference type="EMBL" id="BDE04940.1"/>
    </source>
</evidence>
<evidence type="ECO:0000256" key="3">
    <source>
        <dbReference type="ARBA" id="ARBA00022833"/>
    </source>
</evidence>
<organism evidence="7 8">
    <name type="scientific">Vulcanimicrobium alpinum</name>
    <dbReference type="NCBI Taxonomy" id="3016050"/>
    <lineage>
        <taxon>Bacteria</taxon>
        <taxon>Bacillati</taxon>
        <taxon>Vulcanimicrobiota</taxon>
        <taxon>Vulcanimicrobiia</taxon>
        <taxon>Vulcanimicrobiales</taxon>
        <taxon>Vulcanimicrobiaceae</taxon>
        <taxon>Vulcanimicrobium</taxon>
    </lineage>
</organism>
<dbReference type="InterPro" id="IPR013154">
    <property type="entry name" value="ADH-like_N"/>
</dbReference>
<sequence>MKATVFHGARDVRVETVPDPAIANPGDAIVRVVNAAICGSDLWPYRGTAPWQPGARLGHEFTGVVEAVGSGVHAVRAGDFVAAPFSFSDGSCAFCRAGLQTSCEHAGFWGGQENDGGQGEFVRVPFADATLVRIPDAVRADERKRVAALALTDVMGTGFHGAKAAGVSAGGTAVVIGDGAVGLCGVIAARYLGAERIVSVGHHPARLEMAQGFGATDVVDSNDPDAAEKIKEITGGTSAVVEAVGQQSSLDLALAVVRDGGTVSFVGVPWGMSTVDFRRLFGGNVALRGALAPVRAYLPELMDALAAGTIDPSPVFTHRLPLPGSPDGYRAMDQREAIKVCLDVSAA</sequence>
<keyword evidence="4" id="KW-0560">Oxidoreductase</keyword>
<dbReference type="InterPro" id="IPR020843">
    <property type="entry name" value="ER"/>
</dbReference>
<reference evidence="7 8" key="1">
    <citation type="journal article" date="2022" name="ISME Commun">
        <title>Vulcanimicrobium alpinus gen. nov. sp. nov., the first cultivated representative of the candidate phylum 'Eremiobacterota', is a metabolically versatile aerobic anoxygenic phototroph.</title>
        <authorList>
            <person name="Yabe S."/>
            <person name="Muto K."/>
            <person name="Abe K."/>
            <person name="Yokota A."/>
            <person name="Staudigel H."/>
            <person name="Tebo B.M."/>
        </authorList>
    </citation>
    <scope>NUCLEOTIDE SEQUENCE [LARGE SCALE GENOMIC DNA]</scope>
    <source>
        <strain evidence="7 8">WC8-2</strain>
    </source>
</reference>
<evidence type="ECO:0000313" key="8">
    <source>
        <dbReference type="Proteomes" id="UP001317532"/>
    </source>
</evidence>
<evidence type="ECO:0000256" key="2">
    <source>
        <dbReference type="ARBA" id="ARBA00022723"/>
    </source>
</evidence>
<dbReference type="InterPro" id="IPR011032">
    <property type="entry name" value="GroES-like_sf"/>
</dbReference>
<dbReference type="PANTHER" id="PTHR42813:SF2">
    <property type="entry name" value="DEHYDROGENASE, ZINC-CONTAINING, PUTATIVE (AFU_ORTHOLOGUE AFUA_2G02810)-RELATED"/>
    <property type="match status" value="1"/>
</dbReference>
<comment type="similarity">
    <text evidence="5">Belongs to the zinc-containing alcohol dehydrogenase family.</text>
</comment>
<evidence type="ECO:0000259" key="6">
    <source>
        <dbReference type="SMART" id="SM00829"/>
    </source>
</evidence>
<dbReference type="PANTHER" id="PTHR42813">
    <property type="entry name" value="ZINC-TYPE ALCOHOL DEHYDROGENASE-LIKE"/>
    <property type="match status" value="1"/>
</dbReference>
<dbReference type="InterPro" id="IPR002328">
    <property type="entry name" value="ADH_Zn_CS"/>
</dbReference>
<feature type="domain" description="Enoyl reductase (ER)" evidence="6">
    <location>
        <begin position="8"/>
        <end position="342"/>
    </location>
</feature>
<name>A0AAN1XSA2_UNVUL</name>
<dbReference type="KEGG" id="vab:WPS_02160"/>
<dbReference type="AlphaFoldDB" id="A0AAN1XSA2"/>
<proteinExistence type="inferred from homology"/>
<dbReference type="PROSITE" id="PS00059">
    <property type="entry name" value="ADH_ZINC"/>
    <property type="match status" value="1"/>
</dbReference>
<dbReference type="InterPro" id="IPR013149">
    <property type="entry name" value="ADH-like_C"/>
</dbReference>
<evidence type="ECO:0000256" key="5">
    <source>
        <dbReference type="RuleBase" id="RU361277"/>
    </source>
</evidence>
<dbReference type="RefSeq" id="WP_317996019.1">
    <property type="nucleotide sequence ID" value="NZ_AP025523.1"/>
</dbReference>
<dbReference type="SUPFAM" id="SSF51735">
    <property type="entry name" value="NAD(P)-binding Rossmann-fold domains"/>
    <property type="match status" value="1"/>
</dbReference>
<keyword evidence="3 5" id="KW-0862">Zinc</keyword>
<protein>
    <submittedName>
        <fullName evidence="7">IMP dehydrogenase</fullName>
    </submittedName>
</protein>
<dbReference type="EMBL" id="AP025523">
    <property type="protein sequence ID" value="BDE04940.1"/>
    <property type="molecule type" value="Genomic_DNA"/>
</dbReference>
<dbReference type="InterPro" id="IPR036291">
    <property type="entry name" value="NAD(P)-bd_dom_sf"/>
</dbReference>
<dbReference type="GO" id="GO:0008270">
    <property type="term" value="F:zinc ion binding"/>
    <property type="evidence" value="ECO:0007669"/>
    <property type="project" value="InterPro"/>
</dbReference>
<dbReference type="GO" id="GO:0016491">
    <property type="term" value="F:oxidoreductase activity"/>
    <property type="evidence" value="ECO:0007669"/>
    <property type="project" value="UniProtKB-KW"/>
</dbReference>
<dbReference type="SUPFAM" id="SSF50129">
    <property type="entry name" value="GroES-like"/>
    <property type="match status" value="1"/>
</dbReference>
<dbReference type="Gene3D" id="3.40.50.720">
    <property type="entry name" value="NAD(P)-binding Rossmann-like Domain"/>
    <property type="match status" value="1"/>
</dbReference>
<dbReference type="SMART" id="SM00829">
    <property type="entry name" value="PKS_ER"/>
    <property type="match status" value="1"/>
</dbReference>
<dbReference type="Gene3D" id="3.90.180.10">
    <property type="entry name" value="Medium-chain alcohol dehydrogenases, catalytic domain"/>
    <property type="match status" value="1"/>
</dbReference>
<accession>A0AAN1XSA2</accession>
<evidence type="ECO:0000256" key="4">
    <source>
        <dbReference type="ARBA" id="ARBA00023002"/>
    </source>
</evidence>
<comment type="cofactor">
    <cofactor evidence="1 5">
        <name>Zn(2+)</name>
        <dbReference type="ChEBI" id="CHEBI:29105"/>
    </cofactor>
</comment>
<evidence type="ECO:0000256" key="1">
    <source>
        <dbReference type="ARBA" id="ARBA00001947"/>
    </source>
</evidence>
<dbReference type="Proteomes" id="UP001317532">
    <property type="component" value="Chromosome"/>
</dbReference>